<name>A0A5C3M310_9AGAR</name>
<proteinExistence type="inferred from homology"/>
<evidence type="ECO:0000313" key="5">
    <source>
        <dbReference type="Proteomes" id="UP000308652"/>
    </source>
</evidence>
<dbReference type="EMBL" id="ML213600">
    <property type="protein sequence ID" value="TFK39197.1"/>
    <property type="molecule type" value="Genomic_DNA"/>
</dbReference>
<dbReference type="InterPro" id="IPR011600">
    <property type="entry name" value="Pept_C14_caspase"/>
</dbReference>
<organism evidence="4 5">
    <name type="scientific">Crucibulum laeve</name>
    <dbReference type="NCBI Taxonomy" id="68775"/>
    <lineage>
        <taxon>Eukaryota</taxon>
        <taxon>Fungi</taxon>
        <taxon>Dikarya</taxon>
        <taxon>Basidiomycota</taxon>
        <taxon>Agaricomycotina</taxon>
        <taxon>Agaricomycetes</taxon>
        <taxon>Agaricomycetidae</taxon>
        <taxon>Agaricales</taxon>
        <taxon>Agaricineae</taxon>
        <taxon>Nidulariaceae</taxon>
        <taxon>Crucibulum</taxon>
    </lineage>
</organism>
<feature type="region of interest" description="Disordered" evidence="2">
    <location>
        <begin position="1"/>
        <end position="137"/>
    </location>
</feature>
<dbReference type="GO" id="GO:0004197">
    <property type="term" value="F:cysteine-type endopeptidase activity"/>
    <property type="evidence" value="ECO:0007669"/>
    <property type="project" value="InterPro"/>
</dbReference>
<evidence type="ECO:0000256" key="1">
    <source>
        <dbReference type="ARBA" id="ARBA00009005"/>
    </source>
</evidence>
<sequence>MKVIRHRPQPRRPFVTPLRIPDEPTTPTLPKKRALLIGIQYDKEDVQPKEEDKKKRRKKKKKIASRGLKNGENKENVEAVDGSTELSDDETSGSEDEDATVGESSAQEPFLEPGKNEFGAENGKQRGGEGSLKGPHRDVHTMKELLIDHYGYKEEDIMTLVDVDEPGQVQPTRENIILHIQKLIEGARAGDRFFFHYAGHSFQMESDNPAEEEDGQDEYLSTVDGLHIKDDELRQLLVDCLPVGSTLCAVFDSCHSASLLDLDHFRCNRVFVPWISKGQRRTKTKWLQTSRKPAADVSLSVRRVYQTKRFSPVSVSWRQTSIDQMLNSPSDYRRMSISSRSKKKSLSVITNVDDCGLSNAMSFSPTRQCDSPVAMFCTGWCDHSPVGFGGQADVIALSASKDDQQSWEDINGDSMTQALIRVLKKDPHPSLRDMLTSVSHDLHRFYLKMHGEARSLRKKAREKGRTADHAPEMNNFQDPQISSQLPLDRNRRWDP</sequence>
<dbReference type="OrthoDB" id="3223806at2759"/>
<dbReference type="InterPro" id="IPR050452">
    <property type="entry name" value="Metacaspase"/>
</dbReference>
<feature type="compositionally biased region" description="Acidic residues" evidence="2">
    <location>
        <begin position="86"/>
        <end position="100"/>
    </location>
</feature>
<feature type="region of interest" description="Disordered" evidence="2">
    <location>
        <begin position="456"/>
        <end position="495"/>
    </location>
</feature>
<feature type="compositionally biased region" description="Basic residues" evidence="2">
    <location>
        <begin position="54"/>
        <end position="64"/>
    </location>
</feature>
<comment type="similarity">
    <text evidence="1">Belongs to the peptidase C14B family.</text>
</comment>
<accession>A0A5C3M310</accession>
<dbReference type="AlphaFoldDB" id="A0A5C3M310"/>
<feature type="compositionally biased region" description="Basic residues" evidence="2">
    <location>
        <begin position="1"/>
        <end position="10"/>
    </location>
</feature>
<gene>
    <name evidence="4" type="ORF">BDQ12DRAFT_72885</name>
</gene>
<dbReference type="Proteomes" id="UP000308652">
    <property type="component" value="Unassembled WGS sequence"/>
</dbReference>
<keyword evidence="5" id="KW-1185">Reference proteome</keyword>
<dbReference type="GO" id="GO:0006508">
    <property type="term" value="P:proteolysis"/>
    <property type="evidence" value="ECO:0007669"/>
    <property type="project" value="InterPro"/>
</dbReference>
<dbReference type="Gene3D" id="3.40.50.1460">
    <property type="match status" value="1"/>
</dbReference>
<dbReference type="GO" id="GO:0005737">
    <property type="term" value="C:cytoplasm"/>
    <property type="evidence" value="ECO:0007669"/>
    <property type="project" value="TreeGrafter"/>
</dbReference>
<dbReference type="PANTHER" id="PTHR48104:SF30">
    <property type="entry name" value="METACASPASE-1"/>
    <property type="match status" value="1"/>
</dbReference>
<dbReference type="PANTHER" id="PTHR48104">
    <property type="entry name" value="METACASPASE-4"/>
    <property type="match status" value="1"/>
</dbReference>
<dbReference type="Pfam" id="PF00656">
    <property type="entry name" value="Peptidase_C14"/>
    <property type="match status" value="1"/>
</dbReference>
<reference evidence="4 5" key="1">
    <citation type="journal article" date="2019" name="Nat. Ecol. Evol.">
        <title>Megaphylogeny resolves global patterns of mushroom evolution.</title>
        <authorList>
            <person name="Varga T."/>
            <person name="Krizsan K."/>
            <person name="Foldi C."/>
            <person name="Dima B."/>
            <person name="Sanchez-Garcia M."/>
            <person name="Sanchez-Ramirez S."/>
            <person name="Szollosi G.J."/>
            <person name="Szarkandi J.G."/>
            <person name="Papp V."/>
            <person name="Albert L."/>
            <person name="Andreopoulos W."/>
            <person name="Angelini C."/>
            <person name="Antonin V."/>
            <person name="Barry K.W."/>
            <person name="Bougher N.L."/>
            <person name="Buchanan P."/>
            <person name="Buyck B."/>
            <person name="Bense V."/>
            <person name="Catcheside P."/>
            <person name="Chovatia M."/>
            <person name="Cooper J."/>
            <person name="Damon W."/>
            <person name="Desjardin D."/>
            <person name="Finy P."/>
            <person name="Geml J."/>
            <person name="Haridas S."/>
            <person name="Hughes K."/>
            <person name="Justo A."/>
            <person name="Karasinski D."/>
            <person name="Kautmanova I."/>
            <person name="Kiss B."/>
            <person name="Kocsube S."/>
            <person name="Kotiranta H."/>
            <person name="LaButti K.M."/>
            <person name="Lechner B.E."/>
            <person name="Liimatainen K."/>
            <person name="Lipzen A."/>
            <person name="Lukacs Z."/>
            <person name="Mihaltcheva S."/>
            <person name="Morgado L.N."/>
            <person name="Niskanen T."/>
            <person name="Noordeloos M.E."/>
            <person name="Ohm R.A."/>
            <person name="Ortiz-Santana B."/>
            <person name="Ovrebo C."/>
            <person name="Racz N."/>
            <person name="Riley R."/>
            <person name="Savchenko A."/>
            <person name="Shiryaev A."/>
            <person name="Soop K."/>
            <person name="Spirin V."/>
            <person name="Szebenyi C."/>
            <person name="Tomsovsky M."/>
            <person name="Tulloss R.E."/>
            <person name="Uehling J."/>
            <person name="Grigoriev I.V."/>
            <person name="Vagvolgyi C."/>
            <person name="Papp T."/>
            <person name="Martin F.M."/>
            <person name="Miettinen O."/>
            <person name="Hibbett D.S."/>
            <person name="Nagy L.G."/>
        </authorList>
    </citation>
    <scope>NUCLEOTIDE SEQUENCE [LARGE SCALE GENOMIC DNA]</scope>
    <source>
        <strain evidence="4 5">CBS 166.37</strain>
    </source>
</reference>
<evidence type="ECO:0000256" key="2">
    <source>
        <dbReference type="SAM" id="MobiDB-lite"/>
    </source>
</evidence>
<evidence type="ECO:0000259" key="3">
    <source>
        <dbReference type="Pfam" id="PF00656"/>
    </source>
</evidence>
<feature type="domain" description="Peptidase C14 caspase" evidence="3">
    <location>
        <begin position="130"/>
        <end position="446"/>
    </location>
</feature>
<evidence type="ECO:0000313" key="4">
    <source>
        <dbReference type="EMBL" id="TFK39197.1"/>
    </source>
</evidence>
<protein>
    <submittedName>
        <fullName evidence="4">Caspase domain-containing protein</fullName>
    </submittedName>
</protein>
<feature type="compositionally biased region" description="Basic and acidic residues" evidence="2">
    <location>
        <begin position="41"/>
        <end position="53"/>
    </location>
</feature>
<feature type="compositionally biased region" description="Polar residues" evidence="2">
    <location>
        <begin position="474"/>
        <end position="485"/>
    </location>
</feature>